<feature type="compositionally biased region" description="Polar residues" evidence="1">
    <location>
        <begin position="1180"/>
        <end position="1190"/>
    </location>
</feature>
<feature type="region of interest" description="Disordered" evidence="1">
    <location>
        <begin position="409"/>
        <end position="657"/>
    </location>
</feature>
<dbReference type="EMBL" id="MU858150">
    <property type="protein sequence ID" value="KAK4211383.1"/>
    <property type="molecule type" value="Genomic_DNA"/>
</dbReference>
<feature type="compositionally biased region" description="Polar residues" evidence="1">
    <location>
        <begin position="412"/>
        <end position="426"/>
    </location>
</feature>
<comment type="caution">
    <text evidence="2">The sequence shown here is derived from an EMBL/GenBank/DDBJ whole genome shotgun (WGS) entry which is preliminary data.</text>
</comment>
<feature type="compositionally biased region" description="Low complexity" evidence="1">
    <location>
        <begin position="1449"/>
        <end position="1480"/>
    </location>
</feature>
<feature type="region of interest" description="Disordered" evidence="1">
    <location>
        <begin position="64"/>
        <end position="305"/>
    </location>
</feature>
<feature type="compositionally biased region" description="Polar residues" evidence="1">
    <location>
        <begin position="286"/>
        <end position="298"/>
    </location>
</feature>
<feature type="compositionally biased region" description="Acidic residues" evidence="1">
    <location>
        <begin position="1391"/>
        <end position="1400"/>
    </location>
</feature>
<feature type="compositionally biased region" description="Polar residues" evidence="1">
    <location>
        <begin position="1078"/>
        <end position="1091"/>
    </location>
</feature>
<feature type="region of interest" description="Disordered" evidence="1">
    <location>
        <begin position="1567"/>
        <end position="1607"/>
    </location>
</feature>
<feature type="compositionally biased region" description="Acidic residues" evidence="1">
    <location>
        <begin position="1529"/>
        <end position="1539"/>
    </location>
</feature>
<protein>
    <submittedName>
        <fullName evidence="2">Uncharacterized protein</fullName>
    </submittedName>
</protein>
<organism evidence="2 3">
    <name type="scientific">Rhypophila decipiens</name>
    <dbReference type="NCBI Taxonomy" id="261697"/>
    <lineage>
        <taxon>Eukaryota</taxon>
        <taxon>Fungi</taxon>
        <taxon>Dikarya</taxon>
        <taxon>Ascomycota</taxon>
        <taxon>Pezizomycotina</taxon>
        <taxon>Sordariomycetes</taxon>
        <taxon>Sordariomycetidae</taxon>
        <taxon>Sordariales</taxon>
        <taxon>Naviculisporaceae</taxon>
        <taxon>Rhypophila</taxon>
    </lineage>
</organism>
<feature type="compositionally biased region" description="Basic and acidic residues" evidence="1">
    <location>
        <begin position="765"/>
        <end position="774"/>
    </location>
</feature>
<keyword evidence="3" id="KW-1185">Reference proteome</keyword>
<evidence type="ECO:0000313" key="3">
    <source>
        <dbReference type="Proteomes" id="UP001301769"/>
    </source>
</evidence>
<feature type="region of interest" description="Disordered" evidence="1">
    <location>
        <begin position="959"/>
        <end position="1017"/>
    </location>
</feature>
<feature type="compositionally biased region" description="Polar residues" evidence="1">
    <location>
        <begin position="9"/>
        <end position="21"/>
    </location>
</feature>
<accession>A0AAN6Y2E6</accession>
<feature type="compositionally biased region" description="Polar residues" evidence="1">
    <location>
        <begin position="959"/>
        <end position="968"/>
    </location>
</feature>
<feature type="region of interest" description="Disordered" evidence="1">
    <location>
        <begin position="906"/>
        <end position="946"/>
    </location>
</feature>
<evidence type="ECO:0000313" key="2">
    <source>
        <dbReference type="EMBL" id="KAK4211383.1"/>
    </source>
</evidence>
<feature type="compositionally biased region" description="Basic and acidic residues" evidence="1">
    <location>
        <begin position="1401"/>
        <end position="1413"/>
    </location>
</feature>
<feature type="compositionally biased region" description="Polar residues" evidence="1">
    <location>
        <begin position="840"/>
        <end position="850"/>
    </location>
</feature>
<feature type="region of interest" description="Disordered" evidence="1">
    <location>
        <begin position="327"/>
        <end position="384"/>
    </location>
</feature>
<feature type="region of interest" description="Disordered" evidence="1">
    <location>
        <begin position="1"/>
        <end position="21"/>
    </location>
</feature>
<feature type="compositionally biased region" description="Polar residues" evidence="1">
    <location>
        <begin position="1139"/>
        <end position="1148"/>
    </location>
</feature>
<feature type="compositionally biased region" description="Low complexity" evidence="1">
    <location>
        <begin position="71"/>
        <end position="83"/>
    </location>
</feature>
<feature type="compositionally biased region" description="Basic and acidic residues" evidence="1">
    <location>
        <begin position="1276"/>
        <end position="1290"/>
    </location>
</feature>
<gene>
    <name evidence="2" type="ORF">QBC37DRAFT_402514</name>
</gene>
<sequence length="1667" mass="177985">MFGSRRYRSPNQPHNSTTFDPNATTAAAAVFKRQQSNTSLLSAAAAAAALQAYPTAPTRVADVQTKRTLRRSSSIASSATVTSDTQGRPGLQRRGSSGSMTERTFRTPSPHRPGSSGLGRQNSYTRAGDMPPVPALPRDVETESVRSGVDTRPGPTTTNSLGMRTTSLRLASQTLGSGEAPSWFGAAKMGDPGNVRRTDPAMASPPSSPPQVALDQSPVELGRSSSRTSSINFSYPKRARVGSPTSSPVESRFPAELPAQHAQHTQRTHNQPQAAQRNVSEPVHSPSRNRSTPSQFDQTLVYDPNSRRMVPRAQLLAVEQAIIGASQKPVKTRRKRQTSQNSAGSHLAQGTVGRSKSLSSRPDSELESIPAKPRAFPLKSDARPEIQEYAEEPAVKAIITSPRIEAKRFEQQRANTANTSTSQSRVPETAEVIEPVLLSSPRTTVRRQPSVVREESEPEDWDSPKEVQKNVSEALDSVPSRQRVRETTQPATRTEPEDPTTYRPIVPPLAAPALQDSQTRGLADTAVIVPAKPQSPEISETSKSFRDRTQSISPPRQAHFAPIHSSLSVMHSPPPRSVSPRKSALKHTSPSRGASPSDEASDASLGLARRDDQPITRKKSVRVSFDDGNTVVVGESASTNESDSPMVASPQTRRPWYSSIGRAKKELGSLDDDEVMKPRPALPSFGSIRDKKLRDFSPVEVERPLVRPMLESAYSPVSTGSPSLAPSIASTVAEYCKSDLVPLAHSNDHAVGAVLGKAFETRVEGPARIHDPREPLPPVVTSVEGTGYLSDSSSTSSNSEFEQFELSHEAPVTENAVATTTNSSGTTEGSKDGEVAQEINIPTISISQPSPRLLESSDTKSSNPYFVDIPGGFPDDDSEPSLSEETKTTGADTSAYISASQVSNLTGVNQPSAAPQSTQLQVADQPSDSESSIYSDAYEDLSDMEGGGFLSLDAVLESSPSPVASFQNVPPHAETAPEKPKPQEQVPQPESQAQVVQTAADSPAPGPSQDDWEKAKAYWRTLTADKRAQLEREALEEAGIDADMEETPPVQKPKKKKSLERRNSERKALAVHLAQQMMAKQQNGQPSNPSRSYMIKPGTKWPEPETTTSKLRTSLRGDSGKHSKSPSSSDTPHFRKSLRQGNEGSQPASKARHAALSAPIPVPQPQPTGNGKVQKVPAASKQQLSGNSGFSPIKRRGSTDSESSFKRARAGGSTHQGFGFRKSMRQGSPTPEAPAPRQNKRFSLRSLSPMSGGGGGPRQGQEHPPVSLANNQMRRTLRDSSDERKSDSKVHMHTFGLAAGGKKNMGKKGFKTKSSSRFADSSDEDDVGGGRGFRSRFEDSSDDDVVSPMPLPVPLPKASAKATSSPIPQGPPAGRRHLRNQDSVASTALAEELEESENSDDEKHRPVGDDKITLAEALAQSRTGSGLDSELRRTRSGRGSLVVPTSKSAPVVGTNGVVTTVTAGAVRPGSSSSKRSSFMSALKRKKNTSSVSGTNDKISRPVSESAARRDTKLERSVDQLRGIRGNVDVVEEGEEDEIEAQPQSPPPQSPPKSPRLQKRILSFTRSSAAGAGTEDAVSPGEFVPDTEGFGAVGGLKRPATSGNLGTRTLSGGSISAAAAAPAFLQNRTASAGVMSLDAATSGSVAGTGTPQKKKKFGALRRMFRLSD</sequence>
<feature type="region of interest" description="Disordered" evidence="1">
    <location>
        <begin position="765"/>
        <end position="893"/>
    </location>
</feature>
<dbReference type="Proteomes" id="UP001301769">
    <property type="component" value="Unassembled WGS sequence"/>
</dbReference>
<feature type="compositionally biased region" description="Polar residues" evidence="1">
    <location>
        <begin position="880"/>
        <end position="893"/>
    </location>
</feature>
<feature type="compositionally biased region" description="Polar residues" evidence="1">
    <location>
        <begin position="352"/>
        <end position="361"/>
    </location>
</feature>
<feature type="compositionally biased region" description="Polar residues" evidence="1">
    <location>
        <begin position="154"/>
        <end position="176"/>
    </location>
</feature>
<reference evidence="2" key="1">
    <citation type="journal article" date="2023" name="Mol. Phylogenet. Evol.">
        <title>Genome-scale phylogeny and comparative genomics of the fungal order Sordariales.</title>
        <authorList>
            <person name="Hensen N."/>
            <person name="Bonometti L."/>
            <person name="Westerberg I."/>
            <person name="Brannstrom I.O."/>
            <person name="Guillou S."/>
            <person name="Cros-Aarteil S."/>
            <person name="Calhoun S."/>
            <person name="Haridas S."/>
            <person name="Kuo A."/>
            <person name="Mondo S."/>
            <person name="Pangilinan J."/>
            <person name="Riley R."/>
            <person name="LaButti K."/>
            <person name="Andreopoulos B."/>
            <person name="Lipzen A."/>
            <person name="Chen C."/>
            <person name="Yan M."/>
            <person name="Daum C."/>
            <person name="Ng V."/>
            <person name="Clum A."/>
            <person name="Steindorff A."/>
            <person name="Ohm R.A."/>
            <person name="Martin F."/>
            <person name="Silar P."/>
            <person name="Natvig D.O."/>
            <person name="Lalanne C."/>
            <person name="Gautier V."/>
            <person name="Ament-Velasquez S.L."/>
            <person name="Kruys A."/>
            <person name="Hutchinson M.I."/>
            <person name="Powell A.J."/>
            <person name="Barry K."/>
            <person name="Miller A.N."/>
            <person name="Grigoriev I.V."/>
            <person name="Debuchy R."/>
            <person name="Gladieux P."/>
            <person name="Hiltunen Thoren M."/>
            <person name="Johannesson H."/>
        </authorList>
    </citation>
    <scope>NUCLEOTIDE SEQUENCE</scope>
    <source>
        <strain evidence="2">PSN293</strain>
    </source>
</reference>
<feature type="compositionally biased region" description="Low complexity" evidence="1">
    <location>
        <begin position="790"/>
        <end position="799"/>
    </location>
</feature>
<feature type="region of interest" description="Disordered" evidence="1">
    <location>
        <begin position="1033"/>
        <end position="1555"/>
    </location>
</feature>
<feature type="compositionally biased region" description="Polar residues" evidence="1">
    <location>
        <begin position="906"/>
        <end position="934"/>
    </location>
</feature>
<feature type="compositionally biased region" description="Acidic residues" evidence="1">
    <location>
        <begin position="1036"/>
        <end position="1046"/>
    </location>
</feature>
<feature type="compositionally biased region" description="Pro residues" evidence="1">
    <location>
        <begin position="1543"/>
        <end position="1553"/>
    </location>
</feature>
<evidence type="ECO:0000256" key="1">
    <source>
        <dbReference type="SAM" id="MobiDB-lite"/>
    </source>
</evidence>
<feature type="compositionally biased region" description="Basic and acidic residues" evidence="1">
    <location>
        <begin position="1506"/>
        <end position="1518"/>
    </location>
</feature>
<feature type="compositionally biased region" description="Polar residues" evidence="1">
    <location>
        <begin position="262"/>
        <end position="279"/>
    </location>
</feature>
<name>A0AAN6Y2E6_9PEZI</name>
<feature type="compositionally biased region" description="Low complexity" evidence="1">
    <location>
        <begin position="819"/>
        <end position="828"/>
    </location>
</feature>
<proteinExistence type="predicted"/>
<feature type="compositionally biased region" description="Low complexity" evidence="1">
    <location>
        <begin position="983"/>
        <end position="997"/>
    </location>
</feature>
<reference evidence="2" key="2">
    <citation type="submission" date="2023-05" db="EMBL/GenBank/DDBJ databases">
        <authorList>
            <consortium name="Lawrence Berkeley National Laboratory"/>
            <person name="Steindorff A."/>
            <person name="Hensen N."/>
            <person name="Bonometti L."/>
            <person name="Westerberg I."/>
            <person name="Brannstrom I.O."/>
            <person name="Guillou S."/>
            <person name="Cros-Aarteil S."/>
            <person name="Calhoun S."/>
            <person name="Haridas S."/>
            <person name="Kuo A."/>
            <person name="Mondo S."/>
            <person name="Pangilinan J."/>
            <person name="Riley R."/>
            <person name="Labutti K."/>
            <person name="Andreopoulos B."/>
            <person name="Lipzen A."/>
            <person name="Chen C."/>
            <person name="Yanf M."/>
            <person name="Daum C."/>
            <person name="Ng V."/>
            <person name="Clum A."/>
            <person name="Ohm R."/>
            <person name="Martin F."/>
            <person name="Silar P."/>
            <person name="Natvig D."/>
            <person name="Lalanne C."/>
            <person name="Gautier V."/>
            <person name="Ament-Velasquez S.L."/>
            <person name="Kruys A."/>
            <person name="Hutchinson M.I."/>
            <person name="Powell A.J."/>
            <person name="Barry K."/>
            <person name="Miller A.N."/>
            <person name="Grigoriev I.V."/>
            <person name="Debuchy R."/>
            <person name="Gladieux P."/>
            <person name="Thoren M.H."/>
            <person name="Johannesson H."/>
        </authorList>
    </citation>
    <scope>NUCLEOTIDE SEQUENCE</scope>
    <source>
        <strain evidence="2">PSN293</strain>
    </source>
</reference>